<accession>A0A0F4Q4N7</accession>
<dbReference type="Proteomes" id="UP000033664">
    <property type="component" value="Unassembled WGS sequence"/>
</dbReference>
<gene>
    <name evidence="2" type="ORF">TW72_01115</name>
</gene>
<dbReference type="InterPro" id="IPR011990">
    <property type="entry name" value="TPR-like_helical_dom_sf"/>
</dbReference>
<reference evidence="2 3" key="1">
    <citation type="journal article" date="2015" name="BMC Genomics">
        <title>Genome mining reveals unlocked bioactive potential of marine Gram-negative bacteria.</title>
        <authorList>
            <person name="Machado H."/>
            <person name="Sonnenschein E.C."/>
            <person name="Melchiorsen J."/>
            <person name="Gram L."/>
        </authorList>
    </citation>
    <scope>NUCLEOTIDE SEQUENCE [LARGE SCALE GENOMIC DNA]</scope>
    <source>
        <strain evidence="2 3">S3137</strain>
    </source>
</reference>
<dbReference type="SUPFAM" id="SSF81901">
    <property type="entry name" value="HCP-like"/>
    <property type="match status" value="1"/>
</dbReference>
<organism evidence="2 3">
    <name type="scientific">Pseudoalteromonas ruthenica</name>
    <dbReference type="NCBI Taxonomy" id="151081"/>
    <lineage>
        <taxon>Bacteria</taxon>
        <taxon>Pseudomonadati</taxon>
        <taxon>Pseudomonadota</taxon>
        <taxon>Gammaproteobacteria</taxon>
        <taxon>Alteromonadales</taxon>
        <taxon>Pseudoalteromonadaceae</taxon>
        <taxon>Pseudoalteromonas</taxon>
    </lineage>
</organism>
<dbReference type="GeneID" id="58227085"/>
<dbReference type="Gene3D" id="1.25.40.10">
    <property type="entry name" value="Tetratricopeptide repeat domain"/>
    <property type="match status" value="1"/>
</dbReference>
<protein>
    <recommendedName>
        <fullName evidence="4">Sel1 repeat family protein</fullName>
    </recommendedName>
</protein>
<comment type="caution">
    <text evidence="2">The sequence shown here is derived from an EMBL/GenBank/DDBJ whole genome shotgun (WGS) entry which is preliminary data.</text>
</comment>
<evidence type="ECO:0008006" key="4">
    <source>
        <dbReference type="Google" id="ProtNLM"/>
    </source>
</evidence>
<feature type="chain" id="PRO_5002474728" description="Sel1 repeat family protein" evidence="1">
    <location>
        <begin position="22"/>
        <end position="194"/>
    </location>
</feature>
<evidence type="ECO:0000313" key="2">
    <source>
        <dbReference type="EMBL" id="KJZ02294.1"/>
    </source>
</evidence>
<name>A0A0F4Q4N7_9GAMM</name>
<dbReference type="EMBL" id="JXXZ01000001">
    <property type="protein sequence ID" value="KJZ02294.1"/>
    <property type="molecule type" value="Genomic_DNA"/>
</dbReference>
<dbReference type="AlphaFoldDB" id="A0A0F4Q4N7"/>
<evidence type="ECO:0000313" key="3">
    <source>
        <dbReference type="Proteomes" id="UP000033664"/>
    </source>
</evidence>
<dbReference type="RefSeq" id="WP_045979020.1">
    <property type="nucleotide sequence ID" value="NZ_JXXY01000005.1"/>
</dbReference>
<evidence type="ECO:0000256" key="1">
    <source>
        <dbReference type="SAM" id="SignalP"/>
    </source>
</evidence>
<proteinExistence type="predicted"/>
<sequence>MVVNAPWVTVPLLFISCLAQANWQEPDENDPTLTADKLMRLCDKSFYYRPDRVLFWCEKAAEAGFAQALLNIGYHTKDGSRYIEELNKRIKAGDSVALLSLAWLYESGTFVRRDESRSLALYNDYLEGIDPSQPWYGQTHLDLAKIYQKQNNWPLTLKHASVAAKYINDSNKREYAASIIEAAKAKIHSQKDIN</sequence>
<feature type="signal peptide" evidence="1">
    <location>
        <begin position="1"/>
        <end position="21"/>
    </location>
</feature>
<keyword evidence="3" id="KW-1185">Reference proteome</keyword>
<dbReference type="PATRIC" id="fig|151081.8.peg.1401"/>
<keyword evidence="1" id="KW-0732">Signal</keyword>